<evidence type="ECO:0000259" key="2">
    <source>
        <dbReference type="Pfam" id="PF00248"/>
    </source>
</evidence>
<dbReference type="InterPro" id="IPR020471">
    <property type="entry name" value="AKR"/>
</dbReference>
<dbReference type="PRINTS" id="PR00069">
    <property type="entry name" value="ALDKETRDTASE"/>
</dbReference>
<name>A0A7D8UT98_9HELO</name>
<protein>
    <submittedName>
        <fullName evidence="3">Aflatoxin B1 aldehyde reductase member 2</fullName>
    </submittedName>
</protein>
<reference evidence="3 4" key="1">
    <citation type="submission" date="2018-05" db="EMBL/GenBank/DDBJ databases">
        <title>Whole genome sequencing for identification of molecular markers to develop diagnostic detection tools for the regulated plant pathogen Lachnellula willkommii.</title>
        <authorList>
            <person name="Giroux E."/>
            <person name="Bilodeau G."/>
        </authorList>
    </citation>
    <scope>NUCLEOTIDE SEQUENCE [LARGE SCALE GENOMIC DNA]</scope>
    <source>
        <strain evidence="3 4">CBS 625.97</strain>
    </source>
</reference>
<dbReference type="CDD" id="cd19075">
    <property type="entry name" value="AKR_AKR7A1-5"/>
    <property type="match status" value="1"/>
</dbReference>
<dbReference type="InterPro" id="IPR036812">
    <property type="entry name" value="NAD(P)_OxRdtase_dom_sf"/>
</dbReference>
<dbReference type="OrthoDB" id="2310150at2759"/>
<dbReference type="SUPFAM" id="SSF51430">
    <property type="entry name" value="NAD(P)-linked oxidoreductase"/>
    <property type="match status" value="1"/>
</dbReference>
<feature type="domain" description="NADP-dependent oxidoreductase" evidence="2">
    <location>
        <begin position="12"/>
        <end position="317"/>
    </location>
</feature>
<evidence type="ECO:0000313" key="4">
    <source>
        <dbReference type="Proteomes" id="UP000481288"/>
    </source>
</evidence>
<dbReference type="Proteomes" id="UP000481288">
    <property type="component" value="Unassembled WGS sequence"/>
</dbReference>
<dbReference type="PANTHER" id="PTHR43364">
    <property type="entry name" value="NADH-SPECIFIC METHYLGLYOXAL REDUCTASE-RELATED"/>
    <property type="match status" value="1"/>
</dbReference>
<dbReference type="EMBL" id="QGMG01000095">
    <property type="protein sequence ID" value="TVY57406.1"/>
    <property type="molecule type" value="Genomic_DNA"/>
</dbReference>
<dbReference type="InterPro" id="IPR023210">
    <property type="entry name" value="NADP_OxRdtase_dom"/>
</dbReference>
<dbReference type="GO" id="GO:0016491">
    <property type="term" value="F:oxidoreductase activity"/>
    <property type="evidence" value="ECO:0007669"/>
    <property type="project" value="UniProtKB-KW"/>
</dbReference>
<organism evidence="3 4">
    <name type="scientific">Lachnellula cervina</name>
    <dbReference type="NCBI Taxonomy" id="1316786"/>
    <lineage>
        <taxon>Eukaryota</taxon>
        <taxon>Fungi</taxon>
        <taxon>Dikarya</taxon>
        <taxon>Ascomycota</taxon>
        <taxon>Pezizomycotina</taxon>
        <taxon>Leotiomycetes</taxon>
        <taxon>Helotiales</taxon>
        <taxon>Lachnaceae</taxon>
        <taxon>Lachnellula</taxon>
    </lineage>
</organism>
<gene>
    <name evidence="3" type="primary">Akr7a2_1</name>
    <name evidence="3" type="ORF">LCER1_G000816</name>
</gene>
<dbReference type="Gene3D" id="3.20.20.100">
    <property type="entry name" value="NADP-dependent oxidoreductase domain"/>
    <property type="match status" value="1"/>
</dbReference>
<accession>A0A7D8UT98</accession>
<dbReference type="Pfam" id="PF00248">
    <property type="entry name" value="Aldo_ket_red"/>
    <property type="match status" value="1"/>
</dbReference>
<dbReference type="PANTHER" id="PTHR43364:SF4">
    <property type="entry name" value="NAD(P)-LINKED OXIDOREDUCTASE SUPERFAMILY PROTEIN"/>
    <property type="match status" value="1"/>
</dbReference>
<evidence type="ECO:0000256" key="1">
    <source>
        <dbReference type="ARBA" id="ARBA00023002"/>
    </source>
</evidence>
<comment type="caution">
    <text evidence="3">The sequence shown here is derived from an EMBL/GenBank/DDBJ whole genome shotgun (WGS) entry which is preliminary data.</text>
</comment>
<sequence length="345" mass="38989">MPLLAQNPKRRVILGLMTFGEDEAAGARITSLDEYNKALDHLQGAGYNEIDTARSYIGGKQEAFTRKAHWKERGLTLATKVYPSRPGMHKPDVLTAEFETSLKELGTDCVDIFYLHAPDRSVPFTETLEAVNKLHKQGKFVKLGLSNFTAFEIAEVVMHCKYNNWVRPTIYQGMYNTITRNIEQELIPACKRYGLDVVIYNPIAGGLFSGKYKTKDIPKEGRFSETSKSGQNYRQRYFRDGMFDALAIIEPVVEKHGLRMPEVALRWVVHHSALNIKDGNDGVIVGVSSVDQLDQNLKDLESGPLPEEVVEALDKAWSVSKVDQPNYWHLALKYTYDTRKALFGV</sequence>
<proteinExistence type="predicted"/>
<evidence type="ECO:0000313" key="3">
    <source>
        <dbReference type="EMBL" id="TVY57406.1"/>
    </source>
</evidence>
<dbReference type="AlphaFoldDB" id="A0A7D8UT98"/>
<keyword evidence="1" id="KW-0560">Oxidoreductase</keyword>
<keyword evidence="4" id="KW-1185">Reference proteome</keyword>
<dbReference type="InterPro" id="IPR050523">
    <property type="entry name" value="AKR_Detox_Biosynth"/>
</dbReference>